<dbReference type="AlphaFoldDB" id="A0A0L8HN98"/>
<gene>
    <name evidence="1" type="ORF">OCBIM_22010830mg</name>
</gene>
<sequence length="212" mass="23778">MAEARTCSSGGGRQQHGCVSSTAGPVRVGHYQMERTIGKGNFAVVKLATHIVTKTKVRLELQSECVCLSLSMLCVYINIYRHVYIVQRRAGSKLGDRSTICTSYKTGPFLCDQSHRRSTSAESRPVSLSLYGPPSFPPPSVFRVFLGNNGPVLKWGTSPLCALYTKQYPYFVANHPCHHLSHPSCHIDIYFCYIHLVGSFIKNRKILKMFYR</sequence>
<dbReference type="Gene3D" id="3.30.200.20">
    <property type="entry name" value="Phosphorylase Kinase, domain 1"/>
    <property type="match status" value="1"/>
</dbReference>
<protein>
    <recommendedName>
        <fullName evidence="2">Protein kinase domain-containing protein</fullName>
    </recommendedName>
</protein>
<name>A0A0L8HN98_OCTBM</name>
<proteinExistence type="predicted"/>
<reference evidence="1" key="1">
    <citation type="submission" date="2015-07" db="EMBL/GenBank/DDBJ databases">
        <title>MeaNS - Measles Nucleotide Surveillance Program.</title>
        <authorList>
            <person name="Tran T."/>
            <person name="Druce J."/>
        </authorList>
    </citation>
    <scope>NUCLEOTIDE SEQUENCE</scope>
    <source>
        <strain evidence="1">UCB-OBI-ISO-001</strain>
        <tissue evidence="1">Gonad</tissue>
    </source>
</reference>
<accession>A0A0L8HN98</accession>
<dbReference type="InterPro" id="IPR011009">
    <property type="entry name" value="Kinase-like_dom_sf"/>
</dbReference>
<evidence type="ECO:0008006" key="2">
    <source>
        <dbReference type="Google" id="ProtNLM"/>
    </source>
</evidence>
<dbReference type="STRING" id="37653.A0A0L8HN98"/>
<dbReference type="SUPFAM" id="SSF56112">
    <property type="entry name" value="Protein kinase-like (PK-like)"/>
    <property type="match status" value="1"/>
</dbReference>
<dbReference type="EMBL" id="KQ417717">
    <property type="protein sequence ID" value="KOF90654.1"/>
    <property type="molecule type" value="Genomic_DNA"/>
</dbReference>
<evidence type="ECO:0000313" key="1">
    <source>
        <dbReference type="EMBL" id="KOF90654.1"/>
    </source>
</evidence>
<organism evidence="1">
    <name type="scientific">Octopus bimaculoides</name>
    <name type="common">California two-spotted octopus</name>
    <dbReference type="NCBI Taxonomy" id="37653"/>
    <lineage>
        <taxon>Eukaryota</taxon>
        <taxon>Metazoa</taxon>
        <taxon>Spiralia</taxon>
        <taxon>Lophotrochozoa</taxon>
        <taxon>Mollusca</taxon>
        <taxon>Cephalopoda</taxon>
        <taxon>Coleoidea</taxon>
        <taxon>Octopodiformes</taxon>
        <taxon>Octopoda</taxon>
        <taxon>Incirrata</taxon>
        <taxon>Octopodidae</taxon>
        <taxon>Octopus</taxon>
    </lineage>
</organism>